<comment type="caution">
    <text evidence="1">The sequence shown here is derived from an EMBL/GenBank/DDBJ whole genome shotgun (WGS) entry which is preliminary data.</text>
</comment>
<dbReference type="Proteomes" id="UP001062846">
    <property type="component" value="Chromosome 5"/>
</dbReference>
<keyword evidence="2" id="KW-1185">Reference proteome</keyword>
<organism evidence="1 2">
    <name type="scientific">Rhododendron molle</name>
    <name type="common">Chinese azalea</name>
    <name type="synonym">Azalea mollis</name>
    <dbReference type="NCBI Taxonomy" id="49168"/>
    <lineage>
        <taxon>Eukaryota</taxon>
        <taxon>Viridiplantae</taxon>
        <taxon>Streptophyta</taxon>
        <taxon>Embryophyta</taxon>
        <taxon>Tracheophyta</taxon>
        <taxon>Spermatophyta</taxon>
        <taxon>Magnoliopsida</taxon>
        <taxon>eudicotyledons</taxon>
        <taxon>Gunneridae</taxon>
        <taxon>Pentapetalae</taxon>
        <taxon>asterids</taxon>
        <taxon>Ericales</taxon>
        <taxon>Ericaceae</taxon>
        <taxon>Ericoideae</taxon>
        <taxon>Rhodoreae</taxon>
        <taxon>Rhododendron</taxon>
    </lineage>
</organism>
<reference evidence="1" key="1">
    <citation type="submission" date="2022-02" db="EMBL/GenBank/DDBJ databases">
        <title>Plant Genome Project.</title>
        <authorList>
            <person name="Zhang R.-G."/>
        </authorList>
    </citation>
    <scope>NUCLEOTIDE SEQUENCE</scope>
    <source>
        <strain evidence="1">AT1</strain>
    </source>
</reference>
<dbReference type="EMBL" id="CM046392">
    <property type="protein sequence ID" value="KAI8555493.1"/>
    <property type="molecule type" value="Genomic_DNA"/>
</dbReference>
<protein>
    <submittedName>
        <fullName evidence="1">Uncharacterized protein</fullName>
    </submittedName>
</protein>
<evidence type="ECO:0000313" key="2">
    <source>
        <dbReference type="Proteomes" id="UP001062846"/>
    </source>
</evidence>
<accession>A0ACC0NSC1</accession>
<evidence type="ECO:0000313" key="1">
    <source>
        <dbReference type="EMBL" id="KAI8555493.1"/>
    </source>
</evidence>
<sequence>MSFPLDRCRKSLFHVGFKSVELLDNGVGDNLRFALVERGGGVRREIRVSEIELLWLCLILEDVSSRYDNEFSHS</sequence>
<proteinExistence type="predicted"/>
<gene>
    <name evidence="1" type="ORF">RHMOL_Rhmol05G0177100</name>
</gene>
<name>A0ACC0NSC1_RHOML</name>